<evidence type="ECO:0000259" key="1">
    <source>
        <dbReference type="Pfam" id="PF01878"/>
    </source>
</evidence>
<dbReference type="SUPFAM" id="SSF88697">
    <property type="entry name" value="PUA domain-like"/>
    <property type="match status" value="1"/>
</dbReference>
<dbReference type="Pfam" id="PF01878">
    <property type="entry name" value="EVE"/>
    <property type="match status" value="1"/>
</dbReference>
<evidence type="ECO:0000313" key="2">
    <source>
        <dbReference type="EMBL" id="SKC58637.1"/>
    </source>
</evidence>
<dbReference type="Proteomes" id="UP000190857">
    <property type="component" value="Unassembled WGS sequence"/>
</dbReference>
<organism evidence="2 3">
    <name type="scientific">Okibacterium fritillariae</name>
    <dbReference type="NCBI Taxonomy" id="123320"/>
    <lineage>
        <taxon>Bacteria</taxon>
        <taxon>Bacillati</taxon>
        <taxon>Actinomycetota</taxon>
        <taxon>Actinomycetes</taxon>
        <taxon>Micrococcales</taxon>
        <taxon>Microbacteriaceae</taxon>
        <taxon>Okibacterium</taxon>
    </lineage>
</organism>
<dbReference type="Gene3D" id="3.10.590.10">
    <property type="entry name" value="ph1033 like domains"/>
    <property type="match status" value="1"/>
</dbReference>
<accession>A0A1T5K4D9</accession>
<dbReference type="InterPro" id="IPR002740">
    <property type="entry name" value="EVE_domain"/>
</dbReference>
<dbReference type="RefSeq" id="WP_234991116.1">
    <property type="nucleotide sequence ID" value="NZ_FUZP01000002.1"/>
</dbReference>
<feature type="domain" description="EVE" evidence="1">
    <location>
        <begin position="4"/>
        <end position="135"/>
    </location>
</feature>
<protein>
    <submittedName>
        <fullName evidence="2">EVE domain-containing protein</fullName>
    </submittedName>
</protein>
<reference evidence="2 3" key="1">
    <citation type="submission" date="2017-02" db="EMBL/GenBank/DDBJ databases">
        <authorList>
            <person name="Peterson S.W."/>
        </authorList>
    </citation>
    <scope>NUCLEOTIDE SEQUENCE [LARGE SCALE GENOMIC DNA]</scope>
    <source>
        <strain evidence="2 3">VKM Ac-2059</strain>
    </source>
</reference>
<gene>
    <name evidence="2" type="ORF">SAMN06309945_1902</name>
</gene>
<dbReference type="InterPro" id="IPR015947">
    <property type="entry name" value="PUA-like_sf"/>
</dbReference>
<sequence length="157" mass="18345">MAIRYWLVVAPLDRVRRLRAAGVVEMTFGGRDGLEDFSEADGIVFYSPRYEAPEGERLRAFTAIGRISDGRMFLADQSEGSRSWRRRVDFMDDTVFQPVRPLVGLLEFTRDRRTWGQQLRRGILEISRLDFETIRDGMRLPSADERPPRSLTDRVWY</sequence>
<name>A0A1T5K4D9_9MICO</name>
<proteinExistence type="predicted"/>
<dbReference type="AlphaFoldDB" id="A0A1T5K4D9"/>
<dbReference type="EMBL" id="FUZP01000002">
    <property type="protein sequence ID" value="SKC58637.1"/>
    <property type="molecule type" value="Genomic_DNA"/>
</dbReference>
<evidence type="ECO:0000313" key="3">
    <source>
        <dbReference type="Proteomes" id="UP000190857"/>
    </source>
</evidence>
<keyword evidence="3" id="KW-1185">Reference proteome</keyword>
<dbReference type="STRING" id="123320.SAMN06309945_1902"/>